<keyword evidence="3" id="KW-0969">Cilium</keyword>
<reference evidence="6 7" key="1">
    <citation type="journal article" date="2019" name="Sci. Rep.">
        <title>Orb-weaving spider Araneus ventricosus genome elucidates the spidroin gene catalogue.</title>
        <authorList>
            <person name="Kono N."/>
            <person name="Nakamura H."/>
            <person name="Ohtoshi R."/>
            <person name="Moran D.A.P."/>
            <person name="Shinohara A."/>
            <person name="Yoshida Y."/>
            <person name="Fujiwara M."/>
            <person name="Mori M."/>
            <person name="Tomita M."/>
            <person name="Arakawa K."/>
        </authorList>
    </citation>
    <scope>NUCLEOTIDE SEQUENCE [LARGE SCALE GENOMIC DNA]</scope>
</reference>
<dbReference type="Pfam" id="PF04712">
    <property type="entry name" value="Radial_spoke"/>
    <property type="match status" value="1"/>
</dbReference>
<dbReference type="CDD" id="cd22963">
    <property type="entry name" value="DD_CrRSP4-like"/>
    <property type="match status" value="1"/>
</dbReference>
<comment type="subcellular location">
    <subcellularLocation>
        <location evidence="1">Cytoplasm</location>
        <location evidence="1">Cytoskeleton</location>
        <location evidence="1">Cilium axoneme</location>
    </subcellularLocation>
</comment>
<protein>
    <submittedName>
        <fullName evidence="6">Uncharacterized protein</fullName>
    </submittedName>
</protein>
<name>A0A4Y2V299_ARAVE</name>
<keyword evidence="4" id="KW-0206">Cytoskeleton</keyword>
<keyword evidence="7" id="KW-1185">Reference proteome</keyword>
<dbReference type="EMBL" id="BGPR01041823">
    <property type="protein sequence ID" value="GBO18186.1"/>
    <property type="molecule type" value="Genomic_DNA"/>
</dbReference>
<evidence type="ECO:0000313" key="6">
    <source>
        <dbReference type="EMBL" id="GBO18186.1"/>
    </source>
</evidence>
<dbReference type="GO" id="GO:0060271">
    <property type="term" value="P:cilium assembly"/>
    <property type="evidence" value="ECO:0007669"/>
    <property type="project" value="InterPro"/>
</dbReference>
<accession>A0A4Y2V299</accession>
<comment type="caution">
    <text evidence="6">The sequence shown here is derived from an EMBL/GenBank/DDBJ whole genome shotgun (WGS) entry which is preliminary data.</text>
</comment>
<evidence type="ECO:0000256" key="5">
    <source>
        <dbReference type="ARBA" id="ARBA00023273"/>
    </source>
</evidence>
<evidence type="ECO:0000256" key="2">
    <source>
        <dbReference type="ARBA" id="ARBA00022490"/>
    </source>
</evidence>
<evidence type="ECO:0000256" key="3">
    <source>
        <dbReference type="ARBA" id="ARBA00023069"/>
    </source>
</evidence>
<dbReference type="OrthoDB" id="272202at2759"/>
<proteinExistence type="predicted"/>
<gene>
    <name evidence="6" type="ORF">AVEN_168749_1</name>
</gene>
<dbReference type="InterPro" id="IPR006802">
    <property type="entry name" value="Radial_spoke"/>
</dbReference>
<dbReference type="GO" id="GO:0001534">
    <property type="term" value="C:radial spoke"/>
    <property type="evidence" value="ECO:0007669"/>
    <property type="project" value="InterPro"/>
</dbReference>
<evidence type="ECO:0000256" key="1">
    <source>
        <dbReference type="ARBA" id="ARBA00004430"/>
    </source>
</evidence>
<keyword evidence="2" id="KW-0963">Cytoplasm</keyword>
<dbReference type="AlphaFoldDB" id="A0A4Y2V299"/>
<dbReference type="Proteomes" id="UP000499080">
    <property type="component" value="Unassembled WGS sequence"/>
</dbReference>
<evidence type="ECO:0000256" key="4">
    <source>
        <dbReference type="ARBA" id="ARBA00023212"/>
    </source>
</evidence>
<dbReference type="GO" id="GO:0060294">
    <property type="term" value="P:cilium movement involved in cell motility"/>
    <property type="evidence" value="ECO:0007669"/>
    <property type="project" value="InterPro"/>
</dbReference>
<evidence type="ECO:0000313" key="7">
    <source>
        <dbReference type="Proteomes" id="UP000499080"/>
    </source>
</evidence>
<organism evidence="6 7">
    <name type="scientific">Araneus ventricosus</name>
    <name type="common">Orbweaver spider</name>
    <name type="synonym">Epeira ventricosa</name>
    <dbReference type="NCBI Taxonomy" id="182803"/>
    <lineage>
        <taxon>Eukaryota</taxon>
        <taxon>Metazoa</taxon>
        <taxon>Ecdysozoa</taxon>
        <taxon>Arthropoda</taxon>
        <taxon>Chelicerata</taxon>
        <taxon>Arachnida</taxon>
        <taxon>Araneae</taxon>
        <taxon>Araneomorphae</taxon>
        <taxon>Entelegynae</taxon>
        <taxon>Araneoidea</taxon>
        <taxon>Araneidae</taxon>
        <taxon>Araneus</taxon>
    </lineage>
</organism>
<sequence>MDYEDLLHLHVEENAESDRQLYRPVKSKDDISPVGRIEFEKAKNMLSVVSPKSNLSLYDHLGAILRKILRHGIEDAVDKLEDISLSLKDEKRSEETEIIQVKPPNEVLLKFIEDKKRFYKVSFKRLQCYSNFFKKA</sequence>
<keyword evidence="5" id="KW-0966">Cell projection</keyword>